<feature type="compositionally biased region" description="Basic and acidic residues" evidence="1">
    <location>
        <begin position="33"/>
        <end position="47"/>
    </location>
</feature>
<gene>
    <name evidence="2" type="ordered locus">XAC1058</name>
</gene>
<proteinExistence type="predicted"/>
<evidence type="ECO:0000313" key="2">
    <source>
        <dbReference type="EMBL" id="AAM35938.1"/>
    </source>
</evidence>
<reference evidence="2 3" key="1">
    <citation type="journal article" date="2002" name="Nature">
        <title>Comparison of the genomes of two Xanthomonas pathogens with differing host specificities.</title>
        <authorList>
            <person name="da Silva A.C."/>
            <person name="Ferro J.A."/>
            <person name="Reinach F.C."/>
            <person name="Farah C.S."/>
            <person name="Furlan L.R."/>
            <person name="Quaggio R.B."/>
            <person name="Monteiro-Vitorello C.B."/>
            <person name="Van Sluys M.A."/>
            <person name="Almeida N.F."/>
            <person name="Alves L.M."/>
            <person name="do Amaral A.M."/>
            <person name="Bertolini M.C."/>
            <person name="Camargo L.E."/>
            <person name="Camarotte G."/>
            <person name="Cannavan F."/>
            <person name="Cardozo J."/>
            <person name="Chambergo F."/>
            <person name="Ciapina L.P."/>
            <person name="Cicarelli R.M."/>
            <person name="Coutinho L.L."/>
            <person name="Cursino-Santos J.R."/>
            <person name="El-Dorry H."/>
            <person name="Faria J.B."/>
            <person name="Ferreira A.J."/>
            <person name="Ferreira R.C."/>
            <person name="Ferro M.I."/>
            <person name="Formighieri E.F."/>
            <person name="Franco M.C."/>
            <person name="Greggio C.C."/>
            <person name="Gruber A."/>
            <person name="Katsuyama A.M."/>
            <person name="Kishi L.T."/>
            <person name="Leite R.P."/>
            <person name="Lemos E.G."/>
            <person name="Lemos M.V."/>
            <person name="Locali E.C."/>
            <person name="Machado M.A."/>
            <person name="Madeira A.M."/>
            <person name="Martinez-Rossi N.M."/>
            <person name="Martins E.C."/>
            <person name="Meidanis J."/>
            <person name="Menck C.F."/>
            <person name="Miyaki C.Y."/>
            <person name="Moon D.H."/>
            <person name="Moreira L.M."/>
            <person name="Novo M.T."/>
            <person name="Okura V.K."/>
            <person name="Oliveira M.C."/>
            <person name="Oliveira V.R."/>
            <person name="Pereira H.A."/>
            <person name="Rossi A."/>
            <person name="Sena J.A."/>
            <person name="Silva C."/>
            <person name="de Souza R.F."/>
            <person name="Spinola L.A."/>
            <person name="Takita M.A."/>
            <person name="Tamura R.E."/>
            <person name="Teixeira E.C."/>
            <person name="Tezza R.I."/>
            <person name="Trindade dos Santos M."/>
            <person name="Truffi D."/>
            <person name="Tsai S.M."/>
            <person name="White F.F."/>
            <person name="Setubal J.C."/>
            <person name="Kitajima J.P."/>
        </authorList>
    </citation>
    <scope>NUCLEOTIDE SEQUENCE [LARGE SCALE GENOMIC DNA]</scope>
    <source>
        <strain evidence="2 3">306</strain>
    </source>
</reference>
<feature type="region of interest" description="Disordered" evidence="1">
    <location>
        <begin position="33"/>
        <end position="57"/>
    </location>
</feature>
<dbReference type="Proteomes" id="UP000000576">
    <property type="component" value="Chromosome"/>
</dbReference>
<protein>
    <submittedName>
        <fullName evidence="2">Uncharacterized protein</fullName>
    </submittedName>
</protein>
<evidence type="ECO:0000313" key="3">
    <source>
        <dbReference type="Proteomes" id="UP000000576"/>
    </source>
</evidence>
<accession>A0AAI7ZDS7</accession>
<organism evidence="2 3">
    <name type="scientific">Xanthomonas axonopodis pv. citri (strain 306)</name>
    <dbReference type="NCBI Taxonomy" id="190486"/>
    <lineage>
        <taxon>Bacteria</taxon>
        <taxon>Pseudomonadati</taxon>
        <taxon>Pseudomonadota</taxon>
        <taxon>Gammaproteobacteria</taxon>
        <taxon>Lysobacterales</taxon>
        <taxon>Lysobacteraceae</taxon>
        <taxon>Xanthomonas</taxon>
    </lineage>
</organism>
<dbReference type="AlphaFoldDB" id="A0AAI7ZDS7"/>
<dbReference type="EMBL" id="AE008923">
    <property type="protein sequence ID" value="AAM35938.1"/>
    <property type="molecule type" value="Genomic_DNA"/>
</dbReference>
<dbReference type="KEGG" id="xac:XAC1058"/>
<name>A0AAI7ZDS7_XANAC</name>
<evidence type="ECO:0000256" key="1">
    <source>
        <dbReference type="SAM" id="MobiDB-lite"/>
    </source>
</evidence>
<sequence>MARPTNRAATTSGATDMSTIELHSLTFAVEKEHDHDAGTPWDREDGHGPVSGWRHKRTKRPGELVLNQHSPMEVRFYDFAEACKIALRDGWGSRYAEPGMSKRQIAALAAREDYEHLKAWCRDGWGYIGVIVTLLDADGNKTDYSDELWGVADDGSHADTMACDLALSIGALVNWGPTIELPARTVELRRAA</sequence>